<comment type="caution">
    <text evidence="4">The sequence shown here is derived from an EMBL/GenBank/DDBJ whole genome shotgun (WGS) entry which is preliminary data.</text>
</comment>
<dbReference type="SUPFAM" id="SSF57701">
    <property type="entry name" value="Zn2/Cys6 DNA-binding domain"/>
    <property type="match status" value="1"/>
</dbReference>
<keyword evidence="1" id="KW-0539">Nucleus</keyword>
<evidence type="ECO:0000313" key="4">
    <source>
        <dbReference type="EMBL" id="TRM57379.1"/>
    </source>
</evidence>
<dbReference type="Proteomes" id="UP000320762">
    <property type="component" value="Unassembled WGS sequence"/>
</dbReference>
<dbReference type="Gene3D" id="4.10.240.10">
    <property type="entry name" value="Zn(2)-C6 fungal-type DNA-binding domain"/>
    <property type="match status" value="1"/>
</dbReference>
<dbReference type="InterPro" id="IPR001138">
    <property type="entry name" value="Zn2Cys6_DnaBD"/>
</dbReference>
<gene>
    <name evidence="4" type="ORF">BD626DRAFT_574570</name>
</gene>
<evidence type="ECO:0000313" key="5">
    <source>
        <dbReference type="Proteomes" id="UP000320762"/>
    </source>
</evidence>
<feature type="region of interest" description="Disordered" evidence="2">
    <location>
        <begin position="1"/>
        <end position="31"/>
    </location>
</feature>
<dbReference type="PANTHER" id="PTHR37534:SF20">
    <property type="entry name" value="PRO1A C6 ZINK-FINGER PROTEIN"/>
    <property type="match status" value="1"/>
</dbReference>
<dbReference type="PANTHER" id="PTHR37534">
    <property type="entry name" value="TRANSCRIPTIONAL ACTIVATOR PROTEIN UGA3"/>
    <property type="match status" value="1"/>
</dbReference>
<name>A0A550BXW5_9AGAR</name>
<dbReference type="AlphaFoldDB" id="A0A550BXW5"/>
<proteinExistence type="predicted"/>
<dbReference type="GO" id="GO:0000981">
    <property type="term" value="F:DNA-binding transcription factor activity, RNA polymerase II-specific"/>
    <property type="evidence" value="ECO:0007669"/>
    <property type="project" value="InterPro"/>
</dbReference>
<accession>A0A550BXW5</accession>
<evidence type="ECO:0000259" key="3">
    <source>
        <dbReference type="PROSITE" id="PS50048"/>
    </source>
</evidence>
<feature type="domain" description="Zn(2)-C6 fungal-type" evidence="3">
    <location>
        <begin position="40"/>
        <end position="71"/>
    </location>
</feature>
<dbReference type="EMBL" id="VDMD01000048">
    <property type="protein sequence ID" value="TRM57379.1"/>
    <property type="molecule type" value="Genomic_DNA"/>
</dbReference>
<feature type="compositionally biased region" description="Basic residues" evidence="2">
    <location>
        <begin position="16"/>
        <end position="28"/>
    </location>
</feature>
<dbReference type="CDD" id="cd00067">
    <property type="entry name" value="GAL4"/>
    <property type="match status" value="1"/>
</dbReference>
<protein>
    <recommendedName>
        <fullName evidence="3">Zn(2)-C6 fungal-type domain-containing protein</fullName>
    </recommendedName>
</protein>
<feature type="compositionally biased region" description="Polar residues" evidence="2">
    <location>
        <begin position="1"/>
        <end position="15"/>
    </location>
</feature>
<keyword evidence="5" id="KW-1185">Reference proteome</keyword>
<dbReference type="PROSITE" id="PS00463">
    <property type="entry name" value="ZN2_CY6_FUNGAL_1"/>
    <property type="match status" value="1"/>
</dbReference>
<organism evidence="4 5">
    <name type="scientific">Schizophyllum amplum</name>
    <dbReference type="NCBI Taxonomy" id="97359"/>
    <lineage>
        <taxon>Eukaryota</taxon>
        <taxon>Fungi</taxon>
        <taxon>Dikarya</taxon>
        <taxon>Basidiomycota</taxon>
        <taxon>Agaricomycotina</taxon>
        <taxon>Agaricomycetes</taxon>
        <taxon>Agaricomycetidae</taxon>
        <taxon>Agaricales</taxon>
        <taxon>Schizophyllaceae</taxon>
        <taxon>Schizophyllum</taxon>
    </lineage>
</organism>
<dbReference type="STRING" id="97359.A0A550BXW5"/>
<evidence type="ECO:0000256" key="2">
    <source>
        <dbReference type="SAM" id="MobiDB-lite"/>
    </source>
</evidence>
<sequence length="246" mass="26508">MAQRSSRSRAGTSKNKAAKGTKGSRTKVPRPQAACRSKTGCFTCRIRRKKCDEEVDGSGNCSTCSRLRIQCLGFGGRRPAFLKDQVEGMRQRIKERLSKSSSGPHEDSEVLILFTDPSPSCASTALPSPSPVTPAHIPLPGIPLIESEAEGQEYASDQLGLDGAMNEDSCVFWLVTPDKFEGWGSQPYASDTAPRGADPLDLEDLLSLSGGYTDSTLFNAVPHGFEYTMGQHPEDGALADMFVDMA</sequence>
<dbReference type="PROSITE" id="PS50048">
    <property type="entry name" value="ZN2_CY6_FUNGAL_2"/>
    <property type="match status" value="1"/>
</dbReference>
<dbReference type="OrthoDB" id="5419315at2759"/>
<evidence type="ECO:0000256" key="1">
    <source>
        <dbReference type="ARBA" id="ARBA00023242"/>
    </source>
</evidence>
<dbReference type="GO" id="GO:0008270">
    <property type="term" value="F:zinc ion binding"/>
    <property type="evidence" value="ECO:0007669"/>
    <property type="project" value="InterPro"/>
</dbReference>
<dbReference type="InterPro" id="IPR036864">
    <property type="entry name" value="Zn2-C6_fun-type_DNA-bd_sf"/>
</dbReference>
<reference evidence="4 5" key="1">
    <citation type="journal article" date="2019" name="New Phytol.">
        <title>Comparative genomics reveals unique wood-decay strategies and fruiting body development in the Schizophyllaceae.</title>
        <authorList>
            <person name="Almasi E."/>
            <person name="Sahu N."/>
            <person name="Krizsan K."/>
            <person name="Balint B."/>
            <person name="Kovacs G.M."/>
            <person name="Kiss B."/>
            <person name="Cseklye J."/>
            <person name="Drula E."/>
            <person name="Henrissat B."/>
            <person name="Nagy I."/>
            <person name="Chovatia M."/>
            <person name="Adam C."/>
            <person name="LaButti K."/>
            <person name="Lipzen A."/>
            <person name="Riley R."/>
            <person name="Grigoriev I.V."/>
            <person name="Nagy L.G."/>
        </authorList>
    </citation>
    <scope>NUCLEOTIDE SEQUENCE [LARGE SCALE GENOMIC DNA]</scope>
    <source>
        <strain evidence="4 5">NL-1724</strain>
    </source>
</reference>
<dbReference type="Pfam" id="PF00172">
    <property type="entry name" value="Zn_clus"/>
    <property type="match status" value="1"/>
</dbReference>